<dbReference type="PANTHER" id="PTHR32305:SF15">
    <property type="entry name" value="PROTEIN RHSA-RELATED"/>
    <property type="match status" value="1"/>
</dbReference>
<evidence type="ECO:0000313" key="2">
    <source>
        <dbReference type="EMBL" id="KGF62286.1"/>
    </source>
</evidence>
<dbReference type="NCBIfam" id="TIGR03696">
    <property type="entry name" value="Rhs_assc_core"/>
    <property type="match status" value="1"/>
</dbReference>
<keyword evidence="1" id="KW-0812">Transmembrane</keyword>
<dbReference type="NCBIfam" id="TIGR01643">
    <property type="entry name" value="YD_repeat_2x"/>
    <property type="match status" value="1"/>
</dbReference>
<evidence type="ECO:0000256" key="1">
    <source>
        <dbReference type="SAM" id="Phobius"/>
    </source>
</evidence>
<evidence type="ECO:0000313" key="3">
    <source>
        <dbReference type="Proteomes" id="UP000029719"/>
    </source>
</evidence>
<feature type="transmembrane region" description="Helical" evidence="1">
    <location>
        <begin position="1446"/>
        <end position="1467"/>
    </location>
</feature>
<feature type="transmembrane region" description="Helical" evidence="1">
    <location>
        <begin position="1517"/>
        <end position="1536"/>
    </location>
</feature>
<gene>
    <name evidence="2" type="ORF">LT42_24380</name>
</gene>
<evidence type="ECO:0008006" key="4">
    <source>
        <dbReference type="Google" id="ProtNLM"/>
    </source>
</evidence>
<dbReference type="OrthoDB" id="5862074at2"/>
<proteinExistence type="predicted"/>
<name>A0A9X0EAM0_9PSED</name>
<dbReference type="PANTHER" id="PTHR32305">
    <property type="match status" value="1"/>
</dbReference>
<accession>A0A9X0EAM0</accession>
<comment type="caution">
    <text evidence="2">The sequence shown here is derived from an EMBL/GenBank/DDBJ whole genome shotgun (WGS) entry which is preliminary data.</text>
</comment>
<keyword evidence="1" id="KW-0472">Membrane</keyword>
<dbReference type="Gene3D" id="2.180.10.10">
    <property type="entry name" value="RHS repeat-associated core"/>
    <property type="match status" value="1"/>
</dbReference>
<dbReference type="InterPro" id="IPR050708">
    <property type="entry name" value="T6SS_VgrG/RHS"/>
</dbReference>
<dbReference type="InterPro" id="IPR022385">
    <property type="entry name" value="Rhs_assc_core"/>
</dbReference>
<sequence>MTTSTHNGAVNFHSYIESGVDPRTGTFSANILLGTLLEPDFDVRLCYSPLNQKDFGFGHGWRIPVTIYNTESKLLSLSDGRMYEVEENESALTLKDNTGDIHAVKVMQPDGVKITYRDTGIVEWLYKKSDWYACTARTSPSGEAMYFKWHVEEYGEFPKIMLREIFKSSTTFDTVDDNEIEKNVLLRINQDSIDFFSSEIQTSEISIALWPSEDEERYFALTLTENQLTQMNNLSFAPALRWEFDYDASLSPIRLHKITSPLGKVETVVYSNTLDVNGHNRVAKQNTYGAGTPSEHDAAESPSWTDCYGYHLDRPHLICIKKRGPLNFNDYNVNNRLECTALIYEKKRFHEVSKIEFTETVHAPIDEAKLFCGRLENHAPGVLKRTDTIYSISCYALPAYEITRIMNDTSHHSPILTKEYTWDSYGRLISKSDDSESASDEYTYLNDNGTENALLALHVHIGMDSTTTDNYTYNMLSAAAYGLKSIPRLQSNFLQAMSRVTTDTPFVELSTCEYFDKPGTFLHGKLKQQQTYLLEKGAAVKDTAPVQTTTHRYSLEGGKQTIESTITGFDKAVATIAIVKSIYTGLTLREKDIDGNVSDYSWDPLSRLTKIVNNPTTPYRSEETFTHGIIDTKNSYANVFGSEQPSACFRGYIIQRDSTGRKILTGHDPHNHEVQTWVFHETESGIEEIPQWVLTEEKIYDLAHRVIKHTLIETDDLTTRRAEYKTVYLTPYSYWTYHERAPKKYDVVHTLISECYNTRITTYIDSDVLVIPESETTMITKLEHSDLTANIKSKKFHGIDTWDSSATYAIPNLNFKPGKNKCWSCLEQLDARGNVIEKRIYTMDVAAEDGHSFSSKLVPVMYSSKTYEYNQQNTVISFQDEYNNLTAFKRDIHNRPSLITRPDASTLEYAYARHSDKSLITQLRVASAGTTVSLGTQVFDGIDRLKEFESGGRKQTFEYSADGQAPTKIIKPDGKHLQYDVIREFGGAIRSIKAEGIEHSFEYLSDTGLLRGYSDQSGYKSVLAYDSHRNVIKEDIIQLTDQPNRTLSKKFSPTGKCTAFTDAATRQQIVTYTNGKIATAEDSDSKISNEYGAFDKIIKQTATDKPTKKTLITYFAYDILGNETSRTIKTSGKTDNLVISQTLRKNNQLATRTVMEGKKTLRDETFSYNNVDMLTDYTCVGDDLPLDGYDKPISRLELTYDAFANVTQCATHFGGAKDTATFFYENAEDPCQLTRISHTHGDYPKLIALSYDANGCMTKNEKGQTLTYDALNRLASLKDGQDTYHYHYDPQGKLTSRTKLKIRSEWYYQPGGEYPLLSNLIIGDTHTRVTRMAEQVTAIVTGVTVQLIGIDRMNSPVIVLEGDGSSNTQKYSPSGHPNSALVVGQSGELYDEVGGFYHLGERQYSPRLLRFTTPDSWSPFGEAGPNCYTYLDPVNCRDPEGHLSGWAWFGIAMGVLAIVLGVVTLGASIAAMAAFGATYAAAFAAIGAISTIASGAVGIAAAAVSESDPALSNTLEWVSFGLAVVGLAFGMGAGFAPGASRMAMRGVRAAAPKLGRAARYAVQARVVEGLEMKPISSVISRSGVEMEMKFIGGSKYAFSTASSVTSGLQSAMSGVFIETLARIAAQPAVRMVGTTMGMMSLLGLGIGAKQHGQRQMAR</sequence>
<keyword evidence="1" id="KW-1133">Transmembrane helix</keyword>
<protein>
    <recommendedName>
        <fullName evidence="4">Sugar-binding protein</fullName>
    </recommendedName>
</protein>
<organism evidence="2 3">
    <name type="scientific">Pseudomonas lutea</name>
    <dbReference type="NCBI Taxonomy" id="243924"/>
    <lineage>
        <taxon>Bacteria</taxon>
        <taxon>Pseudomonadati</taxon>
        <taxon>Pseudomonadota</taxon>
        <taxon>Gammaproteobacteria</taxon>
        <taxon>Pseudomonadales</taxon>
        <taxon>Pseudomonadaceae</taxon>
        <taxon>Pseudomonas</taxon>
    </lineage>
</organism>
<dbReference type="EMBL" id="JRMB01000004">
    <property type="protein sequence ID" value="KGF62286.1"/>
    <property type="molecule type" value="Genomic_DNA"/>
</dbReference>
<dbReference type="InterPro" id="IPR006530">
    <property type="entry name" value="YD"/>
</dbReference>
<dbReference type="RefSeq" id="WP_037018956.1">
    <property type="nucleotide sequence ID" value="NZ_JRMB01000004.1"/>
</dbReference>
<reference evidence="2 3" key="1">
    <citation type="submission" date="2014-09" db="EMBL/GenBank/DDBJ databases">
        <title>Genome sequence of Pseudomonas lutea strain DSM 17257T.</title>
        <authorList>
            <person name="Kwak Y."/>
            <person name="Shin J.-H."/>
        </authorList>
    </citation>
    <scope>NUCLEOTIDE SEQUENCE [LARGE SCALE GENOMIC DNA]</scope>
    <source>
        <strain evidence="2 3">DSM 17257</strain>
    </source>
</reference>
<feature type="transmembrane region" description="Helical" evidence="1">
    <location>
        <begin position="1479"/>
        <end position="1505"/>
    </location>
</feature>
<dbReference type="Proteomes" id="UP000029719">
    <property type="component" value="Unassembled WGS sequence"/>
</dbReference>